<proteinExistence type="predicted"/>
<keyword evidence="2" id="KW-0964">Secreted</keyword>
<dbReference type="PRINTS" id="PR00258">
    <property type="entry name" value="SPERACTRCPTR"/>
</dbReference>
<evidence type="ECO:0000256" key="6">
    <source>
        <dbReference type="ARBA" id="ARBA00023180"/>
    </source>
</evidence>
<dbReference type="PANTHER" id="PTHR19331">
    <property type="entry name" value="SCAVENGER RECEPTOR DOMAIN-CONTAINING"/>
    <property type="match status" value="1"/>
</dbReference>
<dbReference type="Gene3D" id="3.10.250.10">
    <property type="entry name" value="SRCR-like domain"/>
    <property type="match status" value="3"/>
</dbReference>
<keyword evidence="3" id="KW-0732">Signal</keyword>
<feature type="disulfide bond" evidence="7">
    <location>
        <begin position="149"/>
        <end position="213"/>
    </location>
</feature>
<comment type="subcellular location">
    <subcellularLocation>
        <location evidence="1">Secreted</location>
    </subcellularLocation>
</comment>
<dbReference type="OrthoDB" id="536948at2759"/>
<keyword evidence="4" id="KW-0677">Repeat</keyword>
<dbReference type="Pfam" id="PF00530">
    <property type="entry name" value="SRCR"/>
    <property type="match status" value="3"/>
</dbReference>
<dbReference type="Ensembl" id="ENSSFOT00015002067.2">
    <property type="protein sequence ID" value="ENSSFOP00015002025.2"/>
    <property type="gene ID" value="ENSSFOG00015001382.2"/>
</dbReference>
<dbReference type="SUPFAM" id="SSF56487">
    <property type="entry name" value="SRCR-like"/>
    <property type="match status" value="3"/>
</dbReference>
<feature type="domain" description="SRCR" evidence="8">
    <location>
        <begin position="124"/>
        <end position="224"/>
    </location>
</feature>
<feature type="disulfide bond" evidence="7">
    <location>
        <begin position="88"/>
        <end position="98"/>
    </location>
</feature>
<reference evidence="9 10" key="1">
    <citation type="submission" date="2019-04" db="EMBL/GenBank/DDBJ databases">
        <authorList>
            <consortium name="Wellcome Sanger Institute Data Sharing"/>
        </authorList>
    </citation>
    <scope>NUCLEOTIDE SEQUENCE [LARGE SCALE GENOMIC DNA]</scope>
</reference>
<dbReference type="PANTHER" id="PTHR19331:SF22">
    <property type="entry name" value="DELETED IN MALIGNANT BRAIN TUMORS 1 PROTEIN"/>
    <property type="match status" value="1"/>
</dbReference>
<evidence type="ECO:0000256" key="4">
    <source>
        <dbReference type="ARBA" id="ARBA00022737"/>
    </source>
</evidence>
<evidence type="ECO:0000256" key="2">
    <source>
        <dbReference type="ARBA" id="ARBA00022525"/>
    </source>
</evidence>
<accession>A0A8C9QT12</accession>
<name>A0A8C9QT12_SCLFO</name>
<dbReference type="FunFam" id="3.10.250.10:FF:000006">
    <property type="entry name" value="neurotrypsin isoform X2"/>
    <property type="match status" value="3"/>
</dbReference>
<reference evidence="9" key="2">
    <citation type="submission" date="2025-08" db="UniProtKB">
        <authorList>
            <consortium name="Ensembl"/>
        </authorList>
    </citation>
    <scope>IDENTIFICATION</scope>
</reference>
<feature type="domain" description="SRCR" evidence="8">
    <location>
        <begin position="229"/>
        <end position="329"/>
    </location>
</feature>
<feature type="domain" description="SRCR" evidence="8">
    <location>
        <begin position="19"/>
        <end position="119"/>
    </location>
</feature>
<dbReference type="Proteomes" id="UP000694397">
    <property type="component" value="Chromosome 1"/>
</dbReference>
<dbReference type="GO" id="GO:0016020">
    <property type="term" value="C:membrane"/>
    <property type="evidence" value="ECO:0007669"/>
    <property type="project" value="InterPro"/>
</dbReference>
<dbReference type="SMART" id="SM00202">
    <property type="entry name" value="SR"/>
    <property type="match status" value="3"/>
</dbReference>
<evidence type="ECO:0000313" key="9">
    <source>
        <dbReference type="Ensembl" id="ENSSFOP00015002025.2"/>
    </source>
</evidence>
<evidence type="ECO:0000259" key="8">
    <source>
        <dbReference type="PROSITE" id="PS50287"/>
    </source>
</evidence>
<evidence type="ECO:0000256" key="7">
    <source>
        <dbReference type="PROSITE-ProRule" id="PRU00196"/>
    </source>
</evidence>
<feature type="disulfide bond" evidence="7">
    <location>
        <begin position="44"/>
        <end position="108"/>
    </location>
</feature>
<evidence type="ECO:0000256" key="3">
    <source>
        <dbReference type="ARBA" id="ARBA00022729"/>
    </source>
</evidence>
<dbReference type="InterPro" id="IPR036772">
    <property type="entry name" value="SRCR-like_dom_sf"/>
</dbReference>
<dbReference type="GeneTree" id="ENSGT00950000183145"/>
<feature type="disulfide bond" evidence="7">
    <location>
        <begin position="57"/>
        <end position="118"/>
    </location>
</feature>
<organism evidence="9 10">
    <name type="scientific">Scleropages formosus</name>
    <name type="common">Asian bonytongue</name>
    <name type="synonym">Osteoglossum formosum</name>
    <dbReference type="NCBI Taxonomy" id="113540"/>
    <lineage>
        <taxon>Eukaryota</taxon>
        <taxon>Metazoa</taxon>
        <taxon>Chordata</taxon>
        <taxon>Craniata</taxon>
        <taxon>Vertebrata</taxon>
        <taxon>Euteleostomi</taxon>
        <taxon>Actinopterygii</taxon>
        <taxon>Neopterygii</taxon>
        <taxon>Teleostei</taxon>
        <taxon>Osteoglossocephala</taxon>
        <taxon>Osteoglossomorpha</taxon>
        <taxon>Osteoglossiformes</taxon>
        <taxon>Osteoglossidae</taxon>
        <taxon>Scleropages</taxon>
    </lineage>
</organism>
<keyword evidence="5 7" id="KW-1015">Disulfide bond</keyword>
<evidence type="ECO:0000256" key="5">
    <source>
        <dbReference type="ARBA" id="ARBA00023157"/>
    </source>
</evidence>
<feature type="disulfide bond" evidence="7">
    <location>
        <begin position="298"/>
        <end position="308"/>
    </location>
</feature>
<dbReference type="AlphaFoldDB" id="A0A8C9QT12"/>
<feature type="disulfide bond" evidence="7">
    <location>
        <begin position="162"/>
        <end position="223"/>
    </location>
</feature>
<dbReference type="PROSITE" id="PS50287">
    <property type="entry name" value="SRCR_2"/>
    <property type="match status" value="3"/>
</dbReference>
<reference evidence="9" key="3">
    <citation type="submission" date="2025-09" db="UniProtKB">
        <authorList>
            <consortium name="Ensembl"/>
        </authorList>
    </citation>
    <scope>IDENTIFICATION</scope>
</reference>
<keyword evidence="10" id="KW-1185">Reference proteome</keyword>
<dbReference type="InterPro" id="IPR001190">
    <property type="entry name" value="SRCR"/>
</dbReference>
<dbReference type="PROSITE" id="PS00420">
    <property type="entry name" value="SRCR_1"/>
    <property type="match status" value="2"/>
</dbReference>
<feature type="disulfide bond" evidence="7">
    <location>
        <begin position="193"/>
        <end position="203"/>
    </location>
</feature>
<keyword evidence="6" id="KW-0325">Glycoprotein</keyword>
<feature type="disulfide bond" evidence="7">
    <location>
        <begin position="254"/>
        <end position="318"/>
    </location>
</feature>
<sequence>SWLLFTFHLYSFSRPSAPIRLVNSNTSCSGRVEVYHDGQWGTVCDDLWDMNDAQVVCSQLGCGKALSAPYAAYFGQGTGPIWMDDVGCSGNESSLAQCPHRGFGVHNCGHHEDAGVVCSGQLQVRLTNGQDSCSGRVEVYHDGQWGTVCDDLWDMNDAQVVCSQLGCGKALSAPYAAYFGQGTGPIWMDDVGCSGNESSLAQCPHRGFGVHNCGHHEDAGVVCSGPFQVKLTNGQDSCSGRVEVYHDGQWGTVCDDLWDMNDAQVVCSQLGCGKALSAPYAAYFGQGTGPIWMDDVGCSGNESSLAQCPHRGFGVHNCGHHEDAGVVCSGRTS</sequence>
<feature type="disulfide bond" evidence="7">
    <location>
        <begin position="267"/>
        <end position="328"/>
    </location>
</feature>
<evidence type="ECO:0000256" key="1">
    <source>
        <dbReference type="ARBA" id="ARBA00004613"/>
    </source>
</evidence>
<evidence type="ECO:0000313" key="10">
    <source>
        <dbReference type="Proteomes" id="UP000694397"/>
    </source>
</evidence>
<protein>
    <recommendedName>
        <fullName evidence="8">SRCR domain-containing protein</fullName>
    </recommendedName>
</protein>